<dbReference type="OrthoDB" id="277577at2"/>
<protein>
    <submittedName>
        <fullName evidence="1">YfiR family protein</fullName>
    </submittedName>
</protein>
<accession>A0A4Q1C4Q5</accession>
<evidence type="ECO:0000313" key="2">
    <source>
        <dbReference type="Proteomes" id="UP000290218"/>
    </source>
</evidence>
<name>A0A4Q1C4Q5_9BACT</name>
<dbReference type="InterPro" id="IPR025293">
    <property type="entry name" value="YfiR/HmsC-like"/>
</dbReference>
<dbReference type="AlphaFoldDB" id="A0A4Q1C4Q5"/>
<sequence>MSARRPPTPFTAAWRRRLLRIWVVLGLVACLRLGLAEASAAALPVAALPSREITEYEVKAAYLLRFTRHIEWPAGAFATPSSPIIIGVLGRSPIDQALTRTVQGVTSQGRPVEFRPLGDLAEAKACHLVLVGRGHEREEAAWFRELSRLPVVTVADSFEGLARGAVLSLYMEERSGGARVVFGASLPAARAAGVQLSAAMLPSARHIIREPAGKKEPS</sequence>
<gene>
    <name evidence="1" type="ORF">ESB00_17025</name>
</gene>
<dbReference type="EMBL" id="SDHX01000002">
    <property type="protein sequence ID" value="RXK53397.1"/>
    <property type="molecule type" value="Genomic_DNA"/>
</dbReference>
<dbReference type="Proteomes" id="UP000290218">
    <property type="component" value="Unassembled WGS sequence"/>
</dbReference>
<evidence type="ECO:0000313" key="1">
    <source>
        <dbReference type="EMBL" id="RXK53397.1"/>
    </source>
</evidence>
<dbReference type="Pfam" id="PF13689">
    <property type="entry name" value="DUF4154"/>
    <property type="match status" value="1"/>
</dbReference>
<comment type="caution">
    <text evidence="1">The sequence shown here is derived from an EMBL/GenBank/DDBJ whole genome shotgun (WGS) entry which is preliminary data.</text>
</comment>
<keyword evidence="2" id="KW-1185">Reference proteome</keyword>
<organism evidence="1 2">
    <name type="scientific">Oleiharenicola lentus</name>
    <dbReference type="NCBI Taxonomy" id="2508720"/>
    <lineage>
        <taxon>Bacteria</taxon>
        <taxon>Pseudomonadati</taxon>
        <taxon>Verrucomicrobiota</taxon>
        <taxon>Opitutia</taxon>
        <taxon>Opitutales</taxon>
        <taxon>Opitutaceae</taxon>
        <taxon>Oleiharenicola</taxon>
    </lineage>
</organism>
<proteinExistence type="predicted"/>
<reference evidence="1 2" key="1">
    <citation type="submission" date="2019-01" db="EMBL/GenBank/DDBJ databases">
        <title>Lacunisphaera sp. strain TWA-58.</title>
        <authorList>
            <person name="Chen W.-M."/>
        </authorList>
    </citation>
    <scope>NUCLEOTIDE SEQUENCE [LARGE SCALE GENOMIC DNA]</scope>
    <source>
        <strain evidence="1 2">TWA-58</strain>
    </source>
</reference>
<dbReference type="RefSeq" id="WP_129048987.1">
    <property type="nucleotide sequence ID" value="NZ_SDHX01000002.1"/>
</dbReference>